<reference evidence="3" key="5">
    <citation type="submission" date="2018-04" db="UniProtKB">
        <authorList>
            <consortium name="EnsemblFungi"/>
        </authorList>
    </citation>
    <scope>IDENTIFICATION</scope>
    <source>
        <strain evidence="3">R3-111a-1</strain>
    </source>
</reference>
<reference evidence="2" key="2">
    <citation type="submission" date="2010-07" db="EMBL/GenBank/DDBJ databases">
        <authorList>
            <consortium name="The Broad Institute Genome Sequencing Platform"/>
            <consortium name="Broad Institute Genome Sequencing Center for Infectious Disease"/>
            <person name="Ma L.-J."/>
            <person name="Dead R."/>
            <person name="Young S."/>
            <person name="Zeng Q."/>
            <person name="Koehrsen M."/>
            <person name="Alvarado L."/>
            <person name="Berlin A."/>
            <person name="Chapman S.B."/>
            <person name="Chen Z."/>
            <person name="Freedman E."/>
            <person name="Gellesch M."/>
            <person name="Goldberg J."/>
            <person name="Griggs A."/>
            <person name="Gujja S."/>
            <person name="Heilman E.R."/>
            <person name="Heiman D."/>
            <person name="Hepburn T."/>
            <person name="Howarth C."/>
            <person name="Jen D."/>
            <person name="Larson L."/>
            <person name="Mehta T."/>
            <person name="Neiman D."/>
            <person name="Pearson M."/>
            <person name="Roberts A."/>
            <person name="Saif S."/>
            <person name="Shea T."/>
            <person name="Shenoy N."/>
            <person name="Sisk P."/>
            <person name="Stolte C."/>
            <person name="Sykes S."/>
            <person name="Walk T."/>
            <person name="White J."/>
            <person name="Yandava C."/>
            <person name="Haas B."/>
            <person name="Nusbaum C."/>
            <person name="Birren B."/>
        </authorList>
    </citation>
    <scope>NUCLEOTIDE SEQUENCE</scope>
    <source>
        <strain evidence="2">R3-111a-1</strain>
    </source>
</reference>
<protein>
    <submittedName>
        <fullName evidence="2 3">Uncharacterized protein</fullName>
    </submittedName>
</protein>
<sequence length="107" mass="12136">MIYQRPPSESWHKTRQDKKAPSEAEDSRCAIPRKAPEWPAWVRCVFLQRGEKRNKETADRQNNVCSADTTYQVPTIGIAALLHSREASAPKLNSDVNVGSDHSYLKN</sequence>
<feature type="region of interest" description="Disordered" evidence="1">
    <location>
        <begin position="1"/>
        <end position="29"/>
    </location>
</feature>
<dbReference type="VEuPathDB" id="FungiDB:GGTG_13026"/>
<feature type="compositionally biased region" description="Basic and acidic residues" evidence="1">
    <location>
        <begin position="10"/>
        <end position="28"/>
    </location>
</feature>
<evidence type="ECO:0000313" key="3">
    <source>
        <dbReference type="EnsemblFungi" id="EJT69407"/>
    </source>
</evidence>
<keyword evidence="4" id="KW-1185">Reference proteome</keyword>
<gene>
    <name evidence="3" type="primary">20353484</name>
    <name evidence="2" type="ORF">GGTG_13026</name>
</gene>
<reference evidence="2" key="3">
    <citation type="submission" date="2010-09" db="EMBL/GenBank/DDBJ databases">
        <title>Annotation of Gaeumannomyces graminis var. tritici R3-111a-1.</title>
        <authorList>
            <consortium name="The Broad Institute Genome Sequencing Platform"/>
            <person name="Ma L.-J."/>
            <person name="Dead R."/>
            <person name="Young S.K."/>
            <person name="Zeng Q."/>
            <person name="Gargeya S."/>
            <person name="Fitzgerald M."/>
            <person name="Haas B."/>
            <person name="Abouelleil A."/>
            <person name="Alvarado L."/>
            <person name="Arachchi H.M."/>
            <person name="Berlin A."/>
            <person name="Brown A."/>
            <person name="Chapman S.B."/>
            <person name="Chen Z."/>
            <person name="Dunbar C."/>
            <person name="Freedman E."/>
            <person name="Gearin G."/>
            <person name="Gellesch M."/>
            <person name="Goldberg J."/>
            <person name="Griggs A."/>
            <person name="Gujja S."/>
            <person name="Heiman D."/>
            <person name="Howarth C."/>
            <person name="Larson L."/>
            <person name="Lui A."/>
            <person name="MacDonald P.J.P."/>
            <person name="Mehta T."/>
            <person name="Montmayeur A."/>
            <person name="Murphy C."/>
            <person name="Neiman D."/>
            <person name="Pearson M."/>
            <person name="Priest M."/>
            <person name="Roberts A."/>
            <person name="Saif S."/>
            <person name="Shea T."/>
            <person name="Shenoy N."/>
            <person name="Sisk P."/>
            <person name="Stolte C."/>
            <person name="Sykes S."/>
            <person name="Yandava C."/>
            <person name="Wortman J."/>
            <person name="Nusbaum C."/>
            <person name="Birren B."/>
        </authorList>
    </citation>
    <scope>NUCLEOTIDE SEQUENCE</scope>
    <source>
        <strain evidence="2">R3-111a-1</strain>
    </source>
</reference>
<evidence type="ECO:0000313" key="2">
    <source>
        <dbReference type="EMBL" id="EJT69407.1"/>
    </source>
</evidence>
<evidence type="ECO:0000256" key="1">
    <source>
        <dbReference type="SAM" id="MobiDB-lite"/>
    </source>
</evidence>
<reference evidence="4" key="1">
    <citation type="submission" date="2010-07" db="EMBL/GenBank/DDBJ databases">
        <title>The genome sequence of Gaeumannomyces graminis var. tritici strain R3-111a-1.</title>
        <authorList>
            <consortium name="The Broad Institute Genome Sequencing Platform"/>
            <person name="Ma L.-J."/>
            <person name="Dead R."/>
            <person name="Young S."/>
            <person name="Zeng Q."/>
            <person name="Koehrsen M."/>
            <person name="Alvarado L."/>
            <person name="Berlin A."/>
            <person name="Chapman S.B."/>
            <person name="Chen Z."/>
            <person name="Freedman E."/>
            <person name="Gellesch M."/>
            <person name="Goldberg J."/>
            <person name="Griggs A."/>
            <person name="Gujja S."/>
            <person name="Heilman E.R."/>
            <person name="Heiman D."/>
            <person name="Hepburn T."/>
            <person name="Howarth C."/>
            <person name="Jen D."/>
            <person name="Larson L."/>
            <person name="Mehta T."/>
            <person name="Neiman D."/>
            <person name="Pearson M."/>
            <person name="Roberts A."/>
            <person name="Saif S."/>
            <person name="Shea T."/>
            <person name="Shenoy N."/>
            <person name="Sisk P."/>
            <person name="Stolte C."/>
            <person name="Sykes S."/>
            <person name="Walk T."/>
            <person name="White J."/>
            <person name="Yandava C."/>
            <person name="Haas B."/>
            <person name="Nusbaum C."/>
            <person name="Birren B."/>
        </authorList>
    </citation>
    <scope>NUCLEOTIDE SEQUENCE [LARGE SCALE GENOMIC DNA]</scope>
    <source>
        <strain evidence="4">R3-111a-1</strain>
    </source>
</reference>
<dbReference type="EnsemblFungi" id="EJT69407">
    <property type="protein sequence ID" value="EJT69407"/>
    <property type="gene ID" value="GGTG_13026"/>
</dbReference>
<proteinExistence type="predicted"/>
<name>J3PHP5_GAET3</name>
<accession>J3PHP5</accession>
<dbReference type="HOGENOM" id="CLU_2210208_0_0_1"/>
<dbReference type="GeneID" id="20353484"/>
<dbReference type="EMBL" id="GL385404">
    <property type="protein sequence ID" value="EJT69407.1"/>
    <property type="molecule type" value="Genomic_DNA"/>
</dbReference>
<dbReference type="AlphaFoldDB" id="J3PHP5"/>
<evidence type="ECO:0000313" key="4">
    <source>
        <dbReference type="Proteomes" id="UP000006039"/>
    </source>
</evidence>
<dbReference type="RefSeq" id="XP_009229192.1">
    <property type="nucleotide sequence ID" value="XM_009230928.1"/>
</dbReference>
<organism evidence="2">
    <name type="scientific">Gaeumannomyces tritici (strain R3-111a-1)</name>
    <name type="common">Wheat and barley take-all root rot fungus</name>
    <name type="synonym">Gaeumannomyces graminis var. tritici</name>
    <dbReference type="NCBI Taxonomy" id="644352"/>
    <lineage>
        <taxon>Eukaryota</taxon>
        <taxon>Fungi</taxon>
        <taxon>Dikarya</taxon>
        <taxon>Ascomycota</taxon>
        <taxon>Pezizomycotina</taxon>
        <taxon>Sordariomycetes</taxon>
        <taxon>Sordariomycetidae</taxon>
        <taxon>Magnaporthales</taxon>
        <taxon>Magnaporthaceae</taxon>
        <taxon>Gaeumannomyces</taxon>
    </lineage>
</organism>
<dbReference type="Proteomes" id="UP000006039">
    <property type="component" value="Unassembled WGS sequence"/>
</dbReference>
<reference evidence="3" key="4">
    <citation type="journal article" date="2015" name="G3 (Bethesda)">
        <title>Genome sequences of three phytopathogenic species of the Magnaporthaceae family of fungi.</title>
        <authorList>
            <person name="Okagaki L.H."/>
            <person name="Nunes C.C."/>
            <person name="Sailsbery J."/>
            <person name="Clay B."/>
            <person name="Brown D."/>
            <person name="John T."/>
            <person name="Oh Y."/>
            <person name="Young N."/>
            <person name="Fitzgerald M."/>
            <person name="Haas B.J."/>
            <person name="Zeng Q."/>
            <person name="Young S."/>
            <person name="Adiconis X."/>
            <person name="Fan L."/>
            <person name="Levin J.Z."/>
            <person name="Mitchell T.K."/>
            <person name="Okubara P.A."/>
            <person name="Farman M.L."/>
            <person name="Kohn L.M."/>
            <person name="Birren B."/>
            <person name="Ma L.-J."/>
            <person name="Dean R.A."/>
        </authorList>
    </citation>
    <scope>NUCLEOTIDE SEQUENCE</scope>
    <source>
        <strain evidence="3">R3-111a-1</strain>
    </source>
</reference>